<dbReference type="InterPro" id="IPR009057">
    <property type="entry name" value="Homeodomain-like_sf"/>
</dbReference>
<keyword evidence="7 9" id="KW-0539">Nucleus</keyword>
<evidence type="ECO:0000256" key="11">
    <source>
        <dbReference type="SAM" id="MobiDB-lite"/>
    </source>
</evidence>
<protein>
    <recommendedName>
        <fullName evidence="12">Homeobox domain-containing protein</fullName>
    </recommendedName>
</protein>
<evidence type="ECO:0000256" key="10">
    <source>
        <dbReference type="RuleBase" id="RU000682"/>
    </source>
</evidence>
<dbReference type="GO" id="GO:0003700">
    <property type="term" value="F:DNA-binding transcription factor activity"/>
    <property type="evidence" value="ECO:0007669"/>
    <property type="project" value="InterPro"/>
</dbReference>
<gene>
    <name evidence="13" type="ORF">DVH24_032830</name>
</gene>
<feature type="region of interest" description="Disordered" evidence="11">
    <location>
        <begin position="173"/>
        <end position="199"/>
    </location>
</feature>
<evidence type="ECO:0000259" key="12">
    <source>
        <dbReference type="PROSITE" id="PS50071"/>
    </source>
</evidence>
<sequence>MFSEIFSTKNNTHGDHHHSAVLLDQRHVQAGSGRAGDSGSTSRWNPTKEQIDMLENFYKQGVRTPSAEQIQQITSSLKAFGHIEGKNVFYWFQNHKARQRQKQKQESIAYNRLLHRRTTQPIFLPPYDLNLPCPNVMCSPYYVPVHSELGFYPQSPYPNKVPLPGVPSVVKRRPRAEKLEKRRTTCTTGGAGYEPMNPHNGYNTSGGSDMINDATSKLISKCDQQTLPLFPLQPTGILQQGREDQNYPSTVNDADCSSAALIGSIAEQIVGDRQPFYDFFSA</sequence>
<evidence type="ECO:0000256" key="8">
    <source>
        <dbReference type="ARBA" id="ARBA00024040"/>
    </source>
</evidence>
<dbReference type="GO" id="GO:0005634">
    <property type="term" value="C:nucleus"/>
    <property type="evidence" value="ECO:0007669"/>
    <property type="project" value="UniProtKB-SubCell"/>
</dbReference>
<organism evidence="13 14">
    <name type="scientific">Malus domestica</name>
    <name type="common">Apple</name>
    <name type="synonym">Pyrus malus</name>
    <dbReference type="NCBI Taxonomy" id="3750"/>
    <lineage>
        <taxon>Eukaryota</taxon>
        <taxon>Viridiplantae</taxon>
        <taxon>Streptophyta</taxon>
        <taxon>Embryophyta</taxon>
        <taxon>Tracheophyta</taxon>
        <taxon>Spermatophyta</taxon>
        <taxon>Magnoliopsida</taxon>
        <taxon>eudicotyledons</taxon>
        <taxon>Gunneridae</taxon>
        <taxon>Pentapetalae</taxon>
        <taxon>rosids</taxon>
        <taxon>fabids</taxon>
        <taxon>Rosales</taxon>
        <taxon>Rosaceae</taxon>
        <taxon>Amygdaloideae</taxon>
        <taxon>Maleae</taxon>
        <taxon>Malus</taxon>
    </lineage>
</organism>
<keyword evidence="14" id="KW-1185">Reference proteome</keyword>
<dbReference type="Proteomes" id="UP000290289">
    <property type="component" value="Chromosome 11"/>
</dbReference>
<proteinExistence type="inferred from homology"/>
<dbReference type="Gene3D" id="1.10.10.60">
    <property type="entry name" value="Homeodomain-like"/>
    <property type="match status" value="1"/>
</dbReference>
<dbReference type="FunFam" id="1.10.10.60:FF:000146">
    <property type="entry name" value="WUSCHEL-related homeobox 4"/>
    <property type="match status" value="1"/>
</dbReference>
<evidence type="ECO:0000256" key="4">
    <source>
        <dbReference type="ARBA" id="ARBA00023125"/>
    </source>
</evidence>
<dbReference type="PANTHER" id="PTHR45940">
    <property type="entry name" value="WUSCHEL-RELATED HOMEOBOX 1-RELATED"/>
    <property type="match status" value="1"/>
</dbReference>
<evidence type="ECO:0000256" key="9">
    <source>
        <dbReference type="PROSITE-ProRule" id="PRU00108"/>
    </source>
</evidence>
<evidence type="ECO:0000313" key="14">
    <source>
        <dbReference type="Proteomes" id="UP000290289"/>
    </source>
</evidence>
<evidence type="ECO:0000256" key="3">
    <source>
        <dbReference type="ARBA" id="ARBA00023015"/>
    </source>
</evidence>
<evidence type="ECO:0000313" key="13">
    <source>
        <dbReference type="EMBL" id="RXH84546.1"/>
    </source>
</evidence>
<dbReference type="SMART" id="SM00389">
    <property type="entry name" value="HOX"/>
    <property type="match status" value="1"/>
</dbReference>
<dbReference type="Pfam" id="PF00046">
    <property type="entry name" value="Homeodomain"/>
    <property type="match status" value="1"/>
</dbReference>
<evidence type="ECO:0000256" key="6">
    <source>
        <dbReference type="ARBA" id="ARBA00023163"/>
    </source>
</evidence>
<evidence type="ECO:0000256" key="1">
    <source>
        <dbReference type="ARBA" id="ARBA00004123"/>
    </source>
</evidence>
<dbReference type="STRING" id="3750.A0A498IMG3"/>
<evidence type="ECO:0000256" key="7">
    <source>
        <dbReference type="ARBA" id="ARBA00023242"/>
    </source>
</evidence>
<name>A0A498IMG3_MALDO</name>
<feature type="DNA-binding region" description="Homeobox" evidence="9">
    <location>
        <begin position="39"/>
        <end position="103"/>
    </location>
</feature>
<accession>A0A498IMG3</accession>
<dbReference type="CDD" id="cd00086">
    <property type="entry name" value="homeodomain"/>
    <property type="match status" value="1"/>
</dbReference>
<dbReference type="PROSITE" id="PS50071">
    <property type="entry name" value="HOMEOBOX_2"/>
    <property type="match status" value="1"/>
</dbReference>
<dbReference type="InterPro" id="IPR001356">
    <property type="entry name" value="HD"/>
</dbReference>
<dbReference type="SUPFAM" id="SSF46689">
    <property type="entry name" value="Homeodomain-like"/>
    <property type="match status" value="1"/>
</dbReference>
<dbReference type="InterPro" id="IPR044555">
    <property type="entry name" value="WUSCHEL-like"/>
</dbReference>
<dbReference type="GO" id="GO:0003677">
    <property type="term" value="F:DNA binding"/>
    <property type="evidence" value="ECO:0007669"/>
    <property type="project" value="UniProtKB-UniRule"/>
</dbReference>
<keyword evidence="6" id="KW-0804">Transcription</keyword>
<keyword evidence="2" id="KW-0217">Developmental protein</keyword>
<comment type="similarity">
    <text evidence="8">Belongs to the WUS homeobox family.</text>
</comment>
<comment type="caution">
    <text evidence="13">The sequence shown here is derived from an EMBL/GenBank/DDBJ whole genome shotgun (WGS) entry which is preliminary data.</text>
</comment>
<evidence type="ECO:0000256" key="5">
    <source>
        <dbReference type="ARBA" id="ARBA00023155"/>
    </source>
</evidence>
<comment type="subcellular location">
    <subcellularLocation>
        <location evidence="1 9 10">Nucleus</location>
    </subcellularLocation>
</comment>
<keyword evidence="5 9" id="KW-0371">Homeobox</keyword>
<evidence type="ECO:0000256" key="2">
    <source>
        <dbReference type="ARBA" id="ARBA00022473"/>
    </source>
</evidence>
<reference evidence="13 14" key="1">
    <citation type="submission" date="2018-10" db="EMBL/GenBank/DDBJ databases">
        <title>A high-quality apple genome assembly.</title>
        <authorList>
            <person name="Hu J."/>
        </authorList>
    </citation>
    <scope>NUCLEOTIDE SEQUENCE [LARGE SCALE GENOMIC DNA]</scope>
    <source>
        <strain evidence="14">cv. HFTH1</strain>
        <tissue evidence="13">Young leaf</tissue>
    </source>
</reference>
<feature type="domain" description="Homeobox" evidence="12">
    <location>
        <begin position="37"/>
        <end position="102"/>
    </location>
</feature>
<dbReference type="AlphaFoldDB" id="A0A498IMG3"/>
<keyword evidence="3" id="KW-0805">Transcription regulation</keyword>
<dbReference type="PANTHER" id="PTHR45940:SF6">
    <property type="entry name" value="WUSCHEL-RELATED HOMEOBOX 2"/>
    <property type="match status" value="1"/>
</dbReference>
<keyword evidence="4 9" id="KW-0238">DNA-binding</keyword>
<dbReference type="EMBL" id="RDQH01000337">
    <property type="protein sequence ID" value="RXH84546.1"/>
    <property type="molecule type" value="Genomic_DNA"/>
</dbReference>
<dbReference type="GO" id="GO:0099402">
    <property type="term" value="P:plant organ development"/>
    <property type="evidence" value="ECO:0007669"/>
    <property type="project" value="InterPro"/>
</dbReference>